<keyword evidence="1" id="KW-0732">Signal</keyword>
<evidence type="ECO:0000256" key="1">
    <source>
        <dbReference type="SAM" id="SignalP"/>
    </source>
</evidence>
<dbReference type="OrthoDB" id="9821860at2"/>
<keyword evidence="3" id="KW-1185">Reference proteome</keyword>
<organism evidence="2 3">
    <name type="scientific">Ideonella dechloratans</name>
    <dbReference type="NCBI Taxonomy" id="36863"/>
    <lineage>
        <taxon>Bacteria</taxon>
        <taxon>Pseudomonadati</taxon>
        <taxon>Pseudomonadota</taxon>
        <taxon>Betaproteobacteria</taxon>
        <taxon>Burkholderiales</taxon>
        <taxon>Sphaerotilaceae</taxon>
        <taxon>Ideonella</taxon>
    </lineage>
</organism>
<dbReference type="RefSeq" id="WP_151122567.1">
    <property type="nucleotide sequence ID" value="NZ_CP088081.1"/>
</dbReference>
<sequence length="277" mass="28743">MISPSVSSVVRRRGLCALALLSASAVASAASLAENPALLKQRVAALFAGRYASSSCYEQPNQDGRPAAAGDLRITPDGQVVVGPERAALFDPAGELGFTLDLKARQFYLDISAGDRMARLASTDDSFRQASIEIGRGSGNVTQGRSCGDLDVRGARIVAQPESAAALFAELYDTGGRTVKGRCHAGRRSGGKDSEASFKVSGTALVLNGRTLPWQAPGGALSMVSLGSHVADQQVNGSVEWLNGANFQVERSIGPGAPFVSFAFAEAGTEWACNPAP</sequence>
<reference evidence="2 3" key="1">
    <citation type="submission" date="2019-09" db="EMBL/GenBank/DDBJ databases">
        <title>Draft genome sequences of 48 bacterial type strains from the CCUG.</title>
        <authorList>
            <person name="Tunovic T."/>
            <person name="Pineiro-Iglesias B."/>
            <person name="Unosson C."/>
            <person name="Inganas E."/>
            <person name="Ohlen M."/>
            <person name="Cardew S."/>
            <person name="Jensie-Markopoulos S."/>
            <person name="Salva-Serra F."/>
            <person name="Jaen-Luchoro D."/>
            <person name="Karlsson R."/>
            <person name="Svensson-Stadler L."/>
            <person name="Chun J."/>
            <person name="Moore E."/>
        </authorList>
    </citation>
    <scope>NUCLEOTIDE SEQUENCE [LARGE SCALE GENOMIC DNA]</scope>
    <source>
        <strain evidence="2 3">CCUG 30977</strain>
    </source>
</reference>
<evidence type="ECO:0000313" key="3">
    <source>
        <dbReference type="Proteomes" id="UP000430120"/>
    </source>
</evidence>
<dbReference type="EMBL" id="VZPB01000005">
    <property type="protein sequence ID" value="KAB0584611.1"/>
    <property type="molecule type" value="Genomic_DNA"/>
</dbReference>
<gene>
    <name evidence="2" type="ORF">F7Q92_03630</name>
</gene>
<evidence type="ECO:0000313" key="2">
    <source>
        <dbReference type="EMBL" id="KAB0584611.1"/>
    </source>
</evidence>
<feature type="chain" id="PRO_5025066528" description="FecR domain-containing protein" evidence="1">
    <location>
        <begin position="30"/>
        <end position="277"/>
    </location>
</feature>
<proteinExistence type="predicted"/>
<evidence type="ECO:0008006" key="4">
    <source>
        <dbReference type="Google" id="ProtNLM"/>
    </source>
</evidence>
<accession>A0A643FGP7</accession>
<name>A0A643FGP7_IDEDE</name>
<protein>
    <recommendedName>
        <fullName evidence="4">FecR domain-containing protein</fullName>
    </recommendedName>
</protein>
<dbReference type="AlphaFoldDB" id="A0A643FGP7"/>
<comment type="caution">
    <text evidence="2">The sequence shown here is derived from an EMBL/GenBank/DDBJ whole genome shotgun (WGS) entry which is preliminary data.</text>
</comment>
<dbReference type="Proteomes" id="UP000430120">
    <property type="component" value="Unassembled WGS sequence"/>
</dbReference>
<feature type="signal peptide" evidence="1">
    <location>
        <begin position="1"/>
        <end position="29"/>
    </location>
</feature>